<dbReference type="AlphaFoldDB" id="A0A4Y2A1M4"/>
<dbReference type="EMBL" id="BGPR01000003">
    <property type="protein sequence ID" value="GBL73447.1"/>
    <property type="molecule type" value="Genomic_DNA"/>
</dbReference>
<name>A0A4Y2A1M4_ARAVE</name>
<keyword evidence="2" id="KW-1185">Reference proteome</keyword>
<proteinExistence type="predicted"/>
<dbReference type="Proteomes" id="UP000499080">
    <property type="component" value="Unassembled WGS sequence"/>
</dbReference>
<gene>
    <name evidence="1" type="ORF">AVEN_159451_1</name>
</gene>
<sequence>MSMTGGPSSGAHKASGMKASNGHYGNSWPKWPGRNFEEWDVRYSRPRISKGTEMAQIKSCPYLLLLDTSGWYLWHHLWSWIIGTACVPMIEGNGKK</sequence>
<comment type="caution">
    <text evidence="1">The sequence shown here is derived from an EMBL/GenBank/DDBJ whole genome shotgun (WGS) entry which is preliminary data.</text>
</comment>
<organism evidence="1 2">
    <name type="scientific">Araneus ventricosus</name>
    <name type="common">Orbweaver spider</name>
    <name type="synonym">Epeira ventricosa</name>
    <dbReference type="NCBI Taxonomy" id="182803"/>
    <lineage>
        <taxon>Eukaryota</taxon>
        <taxon>Metazoa</taxon>
        <taxon>Ecdysozoa</taxon>
        <taxon>Arthropoda</taxon>
        <taxon>Chelicerata</taxon>
        <taxon>Arachnida</taxon>
        <taxon>Araneae</taxon>
        <taxon>Araneomorphae</taxon>
        <taxon>Entelegynae</taxon>
        <taxon>Araneoidea</taxon>
        <taxon>Araneidae</taxon>
        <taxon>Araneus</taxon>
    </lineage>
</organism>
<accession>A0A4Y2A1M4</accession>
<protein>
    <submittedName>
        <fullName evidence="1">Uncharacterized protein</fullName>
    </submittedName>
</protein>
<reference evidence="1 2" key="1">
    <citation type="journal article" date="2019" name="Sci. Rep.">
        <title>Orb-weaving spider Araneus ventricosus genome elucidates the spidroin gene catalogue.</title>
        <authorList>
            <person name="Kono N."/>
            <person name="Nakamura H."/>
            <person name="Ohtoshi R."/>
            <person name="Moran D.A.P."/>
            <person name="Shinohara A."/>
            <person name="Yoshida Y."/>
            <person name="Fujiwara M."/>
            <person name="Mori M."/>
            <person name="Tomita M."/>
            <person name="Arakawa K."/>
        </authorList>
    </citation>
    <scope>NUCLEOTIDE SEQUENCE [LARGE SCALE GENOMIC DNA]</scope>
</reference>
<evidence type="ECO:0000313" key="1">
    <source>
        <dbReference type="EMBL" id="GBL73447.1"/>
    </source>
</evidence>
<evidence type="ECO:0000313" key="2">
    <source>
        <dbReference type="Proteomes" id="UP000499080"/>
    </source>
</evidence>